<evidence type="ECO:0000259" key="5">
    <source>
        <dbReference type="Pfam" id="PF01420"/>
    </source>
</evidence>
<evidence type="ECO:0000313" key="7">
    <source>
        <dbReference type="Proteomes" id="UP000178187"/>
    </source>
</evidence>
<name>A0A1G1L1M9_9BACT</name>
<keyword evidence="2" id="KW-0680">Restriction system</keyword>
<dbReference type="SUPFAM" id="SSF116734">
    <property type="entry name" value="DNA methylase specificity domain"/>
    <property type="match status" value="2"/>
</dbReference>
<dbReference type="InterPro" id="IPR051212">
    <property type="entry name" value="Type-I_RE_S_subunit"/>
</dbReference>
<dbReference type="GO" id="GO:0009307">
    <property type="term" value="P:DNA restriction-modification system"/>
    <property type="evidence" value="ECO:0007669"/>
    <property type="project" value="UniProtKB-KW"/>
</dbReference>
<dbReference type="Proteomes" id="UP000178187">
    <property type="component" value="Unassembled WGS sequence"/>
</dbReference>
<dbReference type="InterPro" id="IPR044946">
    <property type="entry name" value="Restrct_endonuc_typeI_TRD_sf"/>
</dbReference>
<evidence type="ECO:0000256" key="4">
    <source>
        <dbReference type="SAM" id="MobiDB-lite"/>
    </source>
</evidence>
<evidence type="ECO:0000256" key="1">
    <source>
        <dbReference type="ARBA" id="ARBA00010923"/>
    </source>
</evidence>
<organism evidence="6 7">
    <name type="scientific">Candidatus Danuiimicrobium aquiferis</name>
    <dbReference type="NCBI Taxonomy" id="1801832"/>
    <lineage>
        <taxon>Bacteria</taxon>
        <taxon>Pseudomonadati</taxon>
        <taxon>Candidatus Omnitrophota</taxon>
        <taxon>Candidatus Danuiimicrobium</taxon>
    </lineage>
</organism>
<dbReference type="PANTHER" id="PTHR43140:SF1">
    <property type="entry name" value="TYPE I RESTRICTION ENZYME ECOKI SPECIFICITY SUBUNIT"/>
    <property type="match status" value="1"/>
</dbReference>
<comment type="similarity">
    <text evidence="1">Belongs to the type-I restriction system S methylase family.</text>
</comment>
<sequence>MNGELPKGWASARIGELCDVPKDKGHEGVVPYLEIGNVDINSKEYTLTDKPSVKGCRIAKKHDVLVSRVRPTRGAITWIREDELAVSSAFTMLRNRGAFTEKYLWRYLAWNQNYFDHLGENCTGTMYPTTSDDAIIDFKVPIAPLPEQHRLVAKLEEVHSKVESSQKRIAKIPVILKRFRQSVLAAACSGRLTSDWREKDPIAQREADRDEIPSGWKPICVGDVVENLKYGTAQKCGYEKQGVPVLRIPNVVNGLIDCSDLKYAKLPSKEREQLKLYDGDILLIRSNGSVSLVGRCALVEEEYSGFAYAGYLIRIRPIRGLVDPKFLNLVLGSYDIRLQIELEARSTSGVNNINSEEVRALRFLLPPSTEQQEIVRRVESLFALADQIEARFQKAQAQVDKLSPSILAKAFRGELVPQDPNDEPASVLLQKIKTVREKSGGKHGRTK</sequence>
<dbReference type="CDD" id="cd17517">
    <property type="entry name" value="RMtype1_S_EcoKI_StySPI-TRD2-CR2_like"/>
    <property type="match status" value="1"/>
</dbReference>
<proteinExistence type="inferred from homology"/>
<keyword evidence="3" id="KW-0238">DNA-binding</keyword>
<dbReference type="Gene3D" id="3.90.220.20">
    <property type="entry name" value="DNA methylase specificity domains"/>
    <property type="match status" value="2"/>
</dbReference>
<dbReference type="EMBL" id="MHFR01000016">
    <property type="protein sequence ID" value="OGW99060.1"/>
    <property type="molecule type" value="Genomic_DNA"/>
</dbReference>
<evidence type="ECO:0000256" key="3">
    <source>
        <dbReference type="ARBA" id="ARBA00023125"/>
    </source>
</evidence>
<evidence type="ECO:0000256" key="2">
    <source>
        <dbReference type="ARBA" id="ARBA00022747"/>
    </source>
</evidence>
<gene>
    <name evidence="6" type="ORF">A3G33_01410</name>
</gene>
<comment type="caution">
    <text evidence="6">The sequence shown here is derived from an EMBL/GenBank/DDBJ whole genome shotgun (WGS) entry which is preliminary data.</text>
</comment>
<dbReference type="PANTHER" id="PTHR43140">
    <property type="entry name" value="TYPE-1 RESTRICTION ENZYME ECOKI SPECIFICITY PROTEIN"/>
    <property type="match status" value="1"/>
</dbReference>
<feature type="domain" description="Type I restriction modification DNA specificity" evidence="5">
    <location>
        <begin position="6"/>
        <end position="172"/>
    </location>
</feature>
<dbReference type="Pfam" id="PF01420">
    <property type="entry name" value="Methylase_S"/>
    <property type="match status" value="2"/>
</dbReference>
<evidence type="ECO:0000313" key="6">
    <source>
        <dbReference type="EMBL" id="OGW99060.1"/>
    </source>
</evidence>
<feature type="domain" description="Type I restriction modification DNA specificity" evidence="5">
    <location>
        <begin position="213"/>
        <end position="390"/>
    </location>
</feature>
<dbReference type="GO" id="GO:0003677">
    <property type="term" value="F:DNA binding"/>
    <property type="evidence" value="ECO:0007669"/>
    <property type="project" value="UniProtKB-KW"/>
</dbReference>
<dbReference type="InterPro" id="IPR000055">
    <property type="entry name" value="Restrct_endonuc_typeI_TRD"/>
</dbReference>
<protein>
    <recommendedName>
        <fullName evidence="5">Type I restriction modification DNA specificity domain-containing protein</fullName>
    </recommendedName>
</protein>
<dbReference type="AlphaFoldDB" id="A0A1G1L1M9"/>
<reference evidence="6 7" key="1">
    <citation type="journal article" date="2016" name="Nat. Commun.">
        <title>Thousands of microbial genomes shed light on interconnected biogeochemical processes in an aquifer system.</title>
        <authorList>
            <person name="Anantharaman K."/>
            <person name="Brown C.T."/>
            <person name="Hug L.A."/>
            <person name="Sharon I."/>
            <person name="Castelle C.J."/>
            <person name="Probst A.J."/>
            <person name="Thomas B.C."/>
            <person name="Singh A."/>
            <person name="Wilkins M.J."/>
            <person name="Karaoz U."/>
            <person name="Brodie E.L."/>
            <person name="Williams K.H."/>
            <person name="Hubbard S.S."/>
            <person name="Banfield J.F."/>
        </authorList>
    </citation>
    <scope>NUCLEOTIDE SEQUENCE [LARGE SCALE GENOMIC DNA]</scope>
</reference>
<feature type="region of interest" description="Disordered" evidence="4">
    <location>
        <begin position="417"/>
        <end position="447"/>
    </location>
</feature>
<accession>A0A1G1L1M9</accession>